<protein>
    <recommendedName>
        <fullName evidence="3">Carboxypeptidase-like regulatory domain-containing protein</fullName>
    </recommendedName>
</protein>
<comment type="caution">
    <text evidence="1">The sequence shown here is derived from an EMBL/GenBank/DDBJ whole genome shotgun (WGS) entry which is preliminary data.</text>
</comment>
<reference evidence="1 2" key="1">
    <citation type="journal article" date="2014" name="Int. J. Syst. Evol. Microbiol.">
        <title>Complete genome sequence of Corynebacterium casei LMG S-19264T (=DSM 44701T), isolated from a smear-ripened cheese.</title>
        <authorList>
            <consortium name="US DOE Joint Genome Institute (JGI-PGF)"/>
            <person name="Walter F."/>
            <person name="Albersmeier A."/>
            <person name="Kalinowski J."/>
            <person name="Ruckert C."/>
        </authorList>
    </citation>
    <scope>NUCLEOTIDE SEQUENCE [LARGE SCALE GENOMIC DNA]</scope>
    <source>
        <strain evidence="1 2">KCTC 12866</strain>
    </source>
</reference>
<name>A0A8J3GBN3_9BACT</name>
<dbReference type="SUPFAM" id="SSF49464">
    <property type="entry name" value="Carboxypeptidase regulatory domain-like"/>
    <property type="match status" value="1"/>
</dbReference>
<proteinExistence type="predicted"/>
<evidence type="ECO:0008006" key="3">
    <source>
        <dbReference type="Google" id="ProtNLM"/>
    </source>
</evidence>
<evidence type="ECO:0000313" key="1">
    <source>
        <dbReference type="EMBL" id="GHB83134.1"/>
    </source>
</evidence>
<dbReference type="EMBL" id="BMXF01000005">
    <property type="protein sequence ID" value="GHB83134.1"/>
    <property type="molecule type" value="Genomic_DNA"/>
</dbReference>
<sequence length="298" mass="33361">MQFGSFTAAGIMLRPRLLAFLLFLLLLSNESVAQQRGVVADAASHAPLSYVSIYSSGSTKIGTYSNFDGEFTLPVNLQSDTVVFSLLGYQSHFQELEKIFSTDTIFLYEEPLQLAAIEVKAEKKVKTRMGPSSSSGNLRVGSNLASWYSELAVFFKANSVTPLYVDSIELYLLLQDKNSKGGYARVNLYTVGNNMFPSDPLINRSFLVKAQAPHWRGKWYSIDVSDFLLMMPENGLFVSVEFLPTMESDVTSKNTSIRFGKKYPLKTFERIAGNGWRHAIIQKLKPDYSPLIRLNLSN</sequence>
<dbReference type="AlphaFoldDB" id="A0A8J3GBN3"/>
<dbReference type="Pfam" id="PF13715">
    <property type="entry name" value="CarbopepD_reg_2"/>
    <property type="match status" value="1"/>
</dbReference>
<dbReference type="InterPro" id="IPR008969">
    <property type="entry name" value="CarboxyPept-like_regulatory"/>
</dbReference>
<dbReference type="RefSeq" id="WP_189567143.1">
    <property type="nucleotide sequence ID" value="NZ_BMXF01000005.1"/>
</dbReference>
<organism evidence="1 2">
    <name type="scientific">Persicitalea jodogahamensis</name>
    <dbReference type="NCBI Taxonomy" id="402147"/>
    <lineage>
        <taxon>Bacteria</taxon>
        <taxon>Pseudomonadati</taxon>
        <taxon>Bacteroidota</taxon>
        <taxon>Cytophagia</taxon>
        <taxon>Cytophagales</taxon>
        <taxon>Spirosomataceae</taxon>
        <taxon>Persicitalea</taxon>
    </lineage>
</organism>
<gene>
    <name evidence="1" type="ORF">GCM10007390_42620</name>
</gene>
<evidence type="ECO:0000313" key="2">
    <source>
        <dbReference type="Proteomes" id="UP000598271"/>
    </source>
</evidence>
<dbReference type="Proteomes" id="UP000598271">
    <property type="component" value="Unassembled WGS sequence"/>
</dbReference>
<keyword evidence="2" id="KW-1185">Reference proteome</keyword>
<accession>A0A8J3GBN3</accession>